<dbReference type="GO" id="GO:0008610">
    <property type="term" value="P:lipid biosynthetic process"/>
    <property type="evidence" value="ECO:0007669"/>
    <property type="project" value="UniProtKB-ARBA"/>
</dbReference>
<dbReference type="InterPro" id="IPR000873">
    <property type="entry name" value="AMP-dep_synth/lig_dom"/>
</dbReference>
<dbReference type="InterPro" id="IPR001242">
    <property type="entry name" value="Condensation_dom"/>
</dbReference>
<dbReference type="GO" id="GO:0043041">
    <property type="term" value="P:amino acid activation for nonribosomal peptide biosynthetic process"/>
    <property type="evidence" value="ECO:0007669"/>
    <property type="project" value="TreeGrafter"/>
</dbReference>
<dbReference type="AlphaFoldDB" id="A0A1M5CRN7"/>
<dbReference type="EMBL" id="FQVU01000001">
    <property type="protein sequence ID" value="SHF57383.1"/>
    <property type="molecule type" value="Genomic_DNA"/>
</dbReference>
<dbReference type="STRING" id="1206085.SAMN05443575_0329"/>
<dbReference type="Gene3D" id="1.10.1200.10">
    <property type="entry name" value="ACP-like"/>
    <property type="match status" value="1"/>
</dbReference>
<evidence type="ECO:0000256" key="1">
    <source>
        <dbReference type="ARBA" id="ARBA00022450"/>
    </source>
</evidence>
<dbReference type="PANTHER" id="PTHR45527">
    <property type="entry name" value="NONRIBOSOMAL PEPTIDE SYNTHETASE"/>
    <property type="match status" value="1"/>
</dbReference>
<dbReference type="GO" id="GO:0044550">
    <property type="term" value="P:secondary metabolite biosynthetic process"/>
    <property type="evidence" value="ECO:0007669"/>
    <property type="project" value="TreeGrafter"/>
</dbReference>
<evidence type="ECO:0000313" key="8">
    <source>
        <dbReference type="Proteomes" id="UP000186132"/>
    </source>
</evidence>
<keyword evidence="1" id="KW-0596">Phosphopantetheine</keyword>
<feature type="domain" description="AMP-binding enzyme C-terminal" evidence="6">
    <location>
        <begin position="419"/>
        <end position="490"/>
    </location>
</feature>
<reference evidence="7 8" key="1">
    <citation type="submission" date="2016-11" db="EMBL/GenBank/DDBJ databases">
        <authorList>
            <person name="Jaros S."/>
            <person name="Januszkiewicz K."/>
            <person name="Wedrychowicz H."/>
        </authorList>
    </citation>
    <scope>NUCLEOTIDE SEQUENCE [LARGE SCALE GENOMIC DNA]</scope>
    <source>
        <strain evidence="7 8">DSM 45627</strain>
    </source>
</reference>
<dbReference type="PANTHER" id="PTHR45527:SF1">
    <property type="entry name" value="FATTY ACID SYNTHASE"/>
    <property type="match status" value="1"/>
</dbReference>
<proteinExistence type="predicted"/>
<evidence type="ECO:0000256" key="2">
    <source>
        <dbReference type="ARBA" id="ARBA00022553"/>
    </source>
</evidence>
<dbReference type="InterPro" id="IPR036736">
    <property type="entry name" value="ACP-like_sf"/>
</dbReference>
<dbReference type="GO" id="GO:0005737">
    <property type="term" value="C:cytoplasm"/>
    <property type="evidence" value="ECO:0007669"/>
    <property type="project" value="TreeGrafter"/>
</dbReference>
<dbReference type="InterPro" id="IPR042099">
    <property type="entry name" value="ANL_N_sf"/>
</dbReference>
<keyword evidence="8" id="KW-1185">Reference proteome</keyword>
<dbReference type="Pfam" id="PF13193">
    <property type="entry name" value="AMP-binding_C"/>
    <property type="match status" value="1"/>
</dbReference>
<feature type="domain" description="Condensation" evidence="5">
    <location>
        <begin position="720"/>
        <end position="959"/>
    </location>
</feature>
<protein>
    <submittedName>
        <fullName evidence="7">Amino acid adenylation domain-containing protein</fullName>
    </submittedName>
</protein>
<dbReference type="SUPFAM" id="SSF52777">
    <property type="entry name" value="CoA-dependent acyltransferases"/>
    <property type="match status" value="2"/>
</dbReference>
<feature type="domain" description="AMP-dependent synthetase/ligase" evidence="4">
    <location>
        <begin position="29"/>
        <end position="361"/>
    </location>
</feature>
<dbReference type="Gene3D" id="3.30.300.30">
    <property type="match status" value="1"/>
</dbReference>
<dbReference type="NCBIfam" id="TIGR01733">
    <property type="entry name" value="AA-adenyl-dom"/>
    <property type="match status" value="1"/>
</dbReference>
<dbReference type="Pfam" id="PF00501">
    <property type="entry name" value="AMP-binding"/>
    <property type="match status" value="1"/>
</dbReference>
<dbReference type="Pfam" id="PF00668">
    <property type="entry name" value="Condensation"/>
    <property type="match status" value="1"/>
</dbReference>
<dbReference type="Proteomes" id="UP000186132">
    <property type="component" value="Unassembled WGS sequence"/>
</dbReference>
<dbReference type="FunFam" id="2.30.38.10:FF:000001">
    <property type="entry name" value="Non-ribosomal peptide synthetase PvdI"/>
    <property type="match status" value="1"/>
</dbReference>
<dbReference type="InterPro" id="IPR023213">
    <property type="entry name" value="CAT-like_dom_sf"/>
</dbReference>
<evidence type="ECO:0000259" key="4">
    <source>
        <dbReference type="Pfam" id="PF00501"/>
    </source>
</evidence>
<dbReference type="InterPro" id="IPR045851">
    <property type="entry name" value="AMP-bd_C_sf"/>
</dbReference>
<sequence length="1015" mass="104458">MSRVTADASILRGPVAGVPSTSVAGLVRDACTAHSGVTALLLPDERLSYAELGRRVRWRAAALVERGVGTGDVVAVELPRGAAAVESALAVIALGAIYLPLDPEYPADRLRAVVDDAAPRLVLTSDEAVPDGPAPAWPTSPDDPDSALYAVYTSGSTGTPKGVVMTDGPLRNLLSWHRAALPCAPGTRVAQLSALGFDVALHELLATVTTGKTLVVPEPDVRRDPHRLAAWLAATRVEQLFAPTVVLTHLAAAADADGVPLAALHVVLQSGEPLIVTEPLREFLRARPALRILNQYGSAEMQDVLSAEPTGPVDRWPEPVPIGLPLQNTSVYLLDERLQPVPAGRPGRLFVGGAGLARGYLRRPGLTASRFVPDPFGPPGRRMYDTGDLGVREPDGGIRYAGRRDDQVKISGFRVELGEVDAVLAATPGILAGAAAAVTRGDRTVLVAAVVAPGADPAALRAALAARVPAQLVPARVEIVESLPTTPSGKTDRAAVAALLAEAGSVAAAGPVTAASGVAGLAAEALGHPVDPTLGLFANGGDSLTALVVAAAGRRAGVAIEVEHLLVGTPLARIATEPVTASEARPAAPLVLAESELNAVQRRVPEVLAIESLSPSEAGMLAGALASSHDPYLVTITVTLRGTLDPARLRAAADDLVARHESLRSAFLVDGVRRPVRAVAPPAPAPWTTTPPQRIELDRPPLFHVSSPVPPDRLPPGHVDELVLTITSHHLAVDGWSARVLVRDLLDAYDGVTSGAVARPPLRTPDATAAGRAADHWSSSLRDREPSVVADRGTVRGPASAELTVPLDPTAVDGARQRLRAGGRSFSALALTAWGLALRDELGSADAVFGTAVATRDPAAPGSADAVGLFIDTVPVLVSAPDVHSGVEEVAAALPTAARHGAIGLGAIALAARWPALFDTVVVDESDAVSLQGLRGARDGYSVAAVTATDRTEFAVSVLVDSGPAPSLRLTYDPARVDPDRVARLGRAAAAAVGDYAAAIARTPATSASTSTSSV</sequence>
<evidence type="ECO:0000256" key="3">
    <source>
        <dbReference type="SAM" id="MobiDB-lite"/>
    </source>
</evidence>
<organism evidence="7 8">
    <name type="scientific">Jatrophihabitans endophyticus</name>
    <dbReference type="NCBI Taxonomy" id="1206085"/>
    <lineage>
        <taxon>Bacteria</taxon>
        <taxon>Bacillati</taxon>
        <taxon>Actinomycetota</taxon>
        <taxon>Actinomycetes</taxon>
        <taxon>Jatrophihabitantales</taxon>
        <taxon>Jatrophihabitantaceae</taxon>
        <taxon>Jatrophihabitans</taxon>
    </lineage>
</organism>
<dbReference type="GO" id="GO:0031177">
    <property type="term" value="F:phosphopantetheine binding"/>
    <property type="evidence" value="ECO:0007669"/>
    <property type="project" value="TreeGrafter"/>
</dbReference>
<accession>A0A1M5CRN7</accession>
<dbReference type="GO" id="GO:0003824">
    <property type="term" value="F:catalytic activity"/>
    <property type="evidence" value="ECO:0007669"/>
    <property type="project" value="InterPro"/>
</dbReference>
<dbReference type="InterPro" id="IPR025110">
    <property type="entry name" value="AMP-bd_C"/>
</dbReference>
<dbReference type="SUPFAM" id="SSF56801">
    <property type="entry name" value="Acetyl-CoA synthetase-like"/>
    <property type="match status" value="1"/>
</dbReference>
<feature type="region of interest" description="Disordered" evidence="3">
    <location>
        <begin position="760"/>
        <end position="787"/>
    </location>
</feature>
<dbReference type="Gene3D" id="3.40.50.12780">
    <property type="entry name" value="N-terminal domain of ligase-like"/>
    <property type="match status" value="1"/>
</dbReference>
<evidence type="ECO:0000313" key="7">
    <source>
        <dbReference type="EMBL" id="SHF57383.1"/>
    </source>
</evidence>
<evidence type="ECO:0000259" key="5">
    <source>
        <dbReference type="Pfam" id="PF00668"/>
    </source>
</evidence>
<dbReference type="Gene3D" id="3.30.559.30">
    <property type="entry name" value="Nonribosomal peptide synthetase, condensation domain"/>
    <property type="match status" value="1"/>
</dbReference>
<keyword evidence="2" id="KW-0597">Phosphoprotein</keyword>
<dbReference type="Gene3D" id="3.30.559.10">
    <property type="entry name" value="Chloramphenicol acetyltransferase-like domain"/>
    <property type="match status" value="1"/>
</dbReference>
<gene>
    <name evidence="7" type="ORF">SAMN05443575_0329</name>
</gene>
<evidence type="ECO:0000259" key="6">
    <source>
        <dbReference type="Pfam" id="PF13193"/>
    </source>
</evidence>
<dbReference type="InterPro" id="IPR010071">
    <property type="entry name" value="AA_adenyl_dom"/>
</dbReference>
<name>A0A1M5CRN7_9ACTN</name>